<dbReference type="InterPro" id="IPR018044">
    <property type="entry name" value="Peptidase_S11"/>
</dbReference>
<feature type="active site" description="Acyl-ester intermediate" evidence="12">
    <location>
        <position position="69"/>
    </location>
</feature>
<keyword evidence="15" id="KW-0472">Membrane</keyword>
<keyword evidence="19" id="KW-1185">Reference proteome</keyword>
<dbReference type="InterPro" id="IPR001967">
    <property type="entry name" value="Peptidase_S11_N"/>
</dbReference>
<evidence type="ECO:0000256" key="3">
    <source>
        <dbReference type="ARBA" id="ARBA00012448"/>
    </source>
</evidence>
<reference evidence="18 19" key="1">
    <citation type="submission" date="2019-10" db="EMBL/GenBank/DDBJ databases">
        <title>The Genome Sequence of Clostridium tarantellae Isolated from Fish Brain.</title>
        <authorList>
            <person name="Bano L."/>
            <person name="Kiel M."/>
            <person name="Sales G."/>
            <person name="Doxey A.C."/>
            <person name="Mansfield M.J."/>
            <person name="Schiavone M."/>
            <person name="Rossetto O."/>
            <person name="Pirazzini M."/>
            <person name="Dobrindt U."/>
            <person name="Montecucco C."/>
        </authorList>
    </citation>
    <scope>NUCLEOTIDE SEQUENCE [LARGE SCALE GENOMIC DNA]</scope>
    <source>
        <strain evidence="18 19">DSM 3997</strain>
    </source>
</reference>
<dbReference type="OrthoDB" id="9791132at2"/>
<evidence type="ECO:0000256" key="11">
    <source>
        <dbReference type="ARBA" id="ARBA00034000"/>
    </source>
</evidence>
<keyword evidence="9" id="KW-0573">Peptidoglycan synthesis</keyword>
<dbReference type="GO" id="GO:0009252">
    <property type="term" value="P:peptidoglycan biosynthetic process"/>
    <property type="evidence" value="ECO:0007669"/>
    <property type="project" value="UniProtKB-UniPathway"/>
</dbReference>
<name>A0A6I1MHW8_9CLOT</name>
<feature type="transmembrane region" description="Helical" evidence="15">
    <location>
        <begin position="405"/>
        <end position="424"/>
    </location>
</feature>
<dbReference type="GO" id="GO:0071555">
    <property type="term" value="P:cell wall organization"/>
    <property type="evidence" value="ECO:0007669"/>
    <property type="project" value="UniProtKB-KW"/>
</dbReference>
<dbReference type="InterPro" id="IPR012338">
    <property type="entry name" value="Beta-lactam/transpept-like"/>
</dbReference>
<comment type="caution">
    <text evidence="18">The sequence shown here is derived from an EMBL/GenBank/DDBJ whole genome shotgun (WGS) entry which is preliminary data.</text>
</comment>
<sequence length="442" mass="50780">MKISNKILVSFIIIFIILLPTKKIYANEFNMISTPNNIETSGKGMLLMDVDSGLILACKNPNEPMAPASTTKIMTALLTLENCKLNEVVKIKTNPCLAEGSAIGLKEGDEYTVLELLYALLLESANDAAIALAEHISLNETEFAKLMNEKALKLGAKNTHFVNASGLYEDNHYTTPYDLALIMKDFSKHKEFIEICSKVSHEMPASIIDGKTKWVNNRNSLVFPTSKYYYKPIICSKTGYTTKSRHTYVAMAEKDNHRLILTLFDYETKPNYYEDTIKLFNYGFDTFKPIKLYSKGDIVTEFKFNETTNVPLSLKEDIYYVIDKTKSNSTYDLENLKSILKSNFEIISNTAINKLTEIKKNEELFEGILYLEGKSFKTVPLVSEIDLSLKVQNNFLKFIKFNFKYIVFFILFLIVILLFFILFFKNKRKKSKYSRIFNNKNR</sequence>
<dbReference type="UniPathway" id="UPA00219"/>
<evidence type="ECO:0000256" key="12">
    <source>
        <dbReference type="PIRSR" id="PIRSR618044-1"/>
    </source>
</evidence>
<feature type="active site" description="Proton acceptor" evidence="12">
    <location>
        <position position="72"/>
    </location>
</feature>
<proteinExistence type="inferred from homology"/>
<dbReference type="GO" id="GO:0008360">
    <property type="term" value="P:regulation of cell shape"/>
    <property type="evidence" value="ECO:0007669"/>
    <property type="project" value="UniProtKB-KW"/>
</dbReference>
<keyword evidence="6" id="KW-0732">Signal</keyword>
<dbReference type="AlphaFoldDB" id="A0A6I1MHW8"/>
<dbReference type="RefSeq" id="WP_152887132.1">
    <property type="nucleotide sequence ID" value="NZ_WHJC01000009.1"/>
</dbReference>
<evidence type="ECO:0000256" key="6">
    <source>
        <dbReference type="ARBA" id="ARBA00022729"/>
    </source>
</evidence>
<dbReference type="InterPro" id="IPR012907">
    <property type="entry name" value="Peptidase_S11_C"/>
</dbReference>
<evidence type="ECO:0000256" key="9">
    <source>
        <dbReference type="ARBA" id="ARBA00022984"/>
    </source>
</evidence>
<evidence type="ECO:0000256" key="1">
    <source>
        <dbReference type="ARBA" id="ARBA00004752"/>
    </source>
</evidence>
<feature type="active site" evidence="12">
    <location>
        <position position="124"/>
    </location>
</feature>
<evidence type="ECO:0000313" key="18">
    <source>
        <dbReference type="EMBL" id="MPQ42474.1"/>
    </source>
</evidence>
<keyword evidence="10" id="KW-0961">Cell wall biogenesis/degradation</keyword>
<dbReference type="EMBL" id="WHJC01000009">
    <property type="protein sequence ID" value="MPQ42474.1"/>
    <property type="molecule type" value="Genomic_DNA"/>
</dbReference>
<comment type="catalytic activity">
    <reaction evidence="11">
        <text>Preferential cleavage: (Ac)2-L-Lys-D-Ala-|-D-Ala. Also transpeptidation of peptidyl-alanyl moieties that are N-acyl substituents of D-alanine.</text>
        <dbReference type="EC" id="3.4.16.4"/>
    </reaction>
</comment>
<dbReference type="Gene3D" id="3.40.710.10">
    <property type="entry name" value="DD-peptidase/beta-lactamase superfamily"/>
    <property type="match status" value="1"/>
</dbReference>
<keyword evidence="4 18" id="KW-0121">Carboxypeptidase</keyword>
<dbReference type="PANTHER" id="PTHR21581">
    <property type="entry name" value="D-ALANYL-D-ALANINE CARBOXYPEPTIDASE"/>
    <property type="match status" value="1"/>
</dbReference>
<evidence type="ECO:0000256" key="2">
    <source>
        <dbReference type="ARBA" id="ARBA00007164"/>
    </source>
</evidence>
<feature type="domain" description="Peptidase S11 D-Ala-D-Ala carboxypeptidase A C-terminal" evidence="17">
    <location>
        <begin position="287"/>
        <end position="384"/>
    </location>
</feature>
<evidence type="ECO:0000259" key="16">
    <source>
        <dbReference type="Pfam" id="PF00768"/>
    </source>
</evidence>
<gene>
    <name evidence="18" type="ORF">GBZ86_01655</name>
</gene>
<dbReference type="Pfam" id="PF07943">
    <property type="entry name" value="PBP5_C"/>
    <property type="match status" value="1"/>
</dbReference>
<evidence type="ECO:0000256" key="13">
    <source>
        <dbReference type="PIRSR" id="PIRSR618044-2"/>
    </source>
</evidence>
<dbReference type="GO" id="GO:0006508">
    <property type="term" value="P:proteolysis"/>
    <property type="evidence" value="ECO:0007669"/>
    <property type="project" value="UniProtKB-KW"/>
</dbReference>
<keyword evidence="7" id="KW-0378">Hydrolase</keyword>
<evidence type="ECO:0000256" key="8">
    <source>
        <dbReference type="ARBA" id="ARBA00022960"/>
    </source>
</evidence>
<feature type="domain" description="Peptidase S11 D-alanyl-D-alanine carboxypeptidase A N-terminal" evidence="16">
    <location>
        <begin position="37"/>
        <end position="266"/>
    </location>
</feature>
<evidence type="ECO:0000256" key="5">
    <source>
        <dbReference type="ARBA" id="ARBA00022670"/>
    </source>
</evidence>
<dbReference type="Pfam" id="PF00768">
    <property type="entry name" value="Peptidase_S11"/>
    <property type="match status" value="1"/>
</dbReference>
<dbReference type="SUPFAM" id="SSF56601">
    <property type="entry name" value="beta-lactamase/transpeptidase-like"/>
    <property type="match status" value="1"/>
</dbReference>
<dbReference type="Proteomes" id="UP000430345">
    <property type="component" value="Unassembled WGS sequence"/>
</dbReference>
<keyword evidence="8" id="KW-0133">Cell shape</keyword>
<accession>A0A6I1MHW8</accession>
<evidence type="ECO:0000256" key="14">
    <source>
        <dbReference type="RuleBase" id="RU004016"/>
    </source>
</evidence>
<keyword evidence="15" id="KW-1133">Transmembrane helix</keyword>
<dbReference type="GO" id="GO:0009002">
    <property type="term" value="F:serine-type D-Ala-D-Ala carboxypeptidase activity"/>
    <property type="evidence" value="ECO:0007669"/>
    <property type="project" value="UniProtKB-EC"/>
</dbReference>
<protein>
    <recommendedName>
        <fullName evidence="3">serine-type D-Ala-D-Ala carboxypeptidase</fullName>
        <ecNumber evidence="3">3.4.16.4</ecNumber>
    </recommendedName>
</protein>
<evidence type="ECO:0000256" key="15">
    <source>
        <dbReference type="SAM" id="Phobius"/>
    </source>
</evidence>
<evidence type="ECO:0000313" key="19">
    <source>
        <dbReference type="Proteomes" id="UP000430345"/>
    </source>
</evidence>
<evidence type="ECO:0000256" key="7">
    <source>
        <dbReference type="ARBA" id="ARBA00022801"/>
    </source>
</evidence>
<evidence type="ECO:0000259" key="17">
    <source>
        <dbReference type="Pfam" id="PF07943"/>
    </source>
</evidence>
<dbReference type="PRINTS" id="PR00725">
    <property type="entry name" value="DADACBPTASE1"/>
</dbReference>
<dbReference type="EC" id="3.4.16.4" evidence="3"/>
<feature type="binding site" evidence="13">
    <location>
        <position position="237"/>
    </location>
    <ligand>
        <name>substrate</name>
    </ligand>
</feature>
<organism evidence="18 19">
    <name type="scientific">Clostridium tarantellae</name>
    <dbReference type="NCBI Taxonomy" id="39493"/>
    <lineage>
        <taxon>Bacteria</taxon>
        <taxon>Bacillati</taxon>
        <taxon>Bacillota</taxon>
        <taxon>Clostridia</taxon>
        <taxon>Eubacteriales</taxon>
        <taxon>Clostridiaceae</taxon>
        <taxon>Clostridium</taxon>
    </lineage>
</organism>
<keyword evidence="5" id="KW-0645">Protease</keyword>
<comment type="pathway">
    <text evidence="1">Cell wall biogenesis; peptidoglycan biosynthesis.</text>
</comment>
<keyword evidence="15" id="KW-0812">Transmembrane</keyword>
<evidence type="ECO:0000256" key="10">
    <source>
        <dbReference type="ARBA" id="ARBA00023316"/>
    </source>
</evidence>
<dbReference type="PANTHER" id="PTHR21581:SF33">
    <property type="entry name" value="D-ALANYL-D-ALANINE CARBOXYPEPTIDASE DACB"/>
    <property type="match status" value="1"/>
</dbReference>
<evidence type="ECO:0000256" key="4">
    <source>
        <dbReference type="ARBA" id="ARBA00022645"/>
    </source>
</evidence>
<comment type="similarity">
    <text evidence="2 14">Belongs to the peptidase S11 family.</text>
</comment>